<comment type="caution">
    <text evidence="3">The sequence shown here is derived from an EMBL/GenBank/DDBJ whole genome shotgun (WGS) entry which is preliminary data.</text>
</comment>
<dbReference type="GO" id="GO:0043386">
    <property type="term" value="P:mycotoxin biosynthetic process"/>
    <property type="evidence" value="ECO:0007669"/>
    <property type="project" value="InterPro"/>
</dbReference>
<feature type="transmembrane region" description="Helical" evidence="2">
    <location>
        <begin position="53"/>
        <end position="74"/>
    </location>
</feature>
<proteinExistence type="inferred from homology"/>
<dbReference type="EMBL" id="SPNV01000077">
    <property type="protein sequence ID" value="KAF5862309.1"/>
    <property type="molecule type" value="Genomic_DNA"/>
</dbReference>
<evidence type="ECO:0000313" key="3">
    <source>
        <dbReference type="EMBL" id="KAF5862309.1"/>
    </source>
</evidence>
<organism evidence="3 4">
    <name type="scientific">Petromyces alliaceus</name>
    <name type="common">Aspergillus alliaceus</name>
    <dbReference type="NCBI Taxonomy" id="209559"/>
    <lineage>
        <taxon>Eukaryota</taxon>
        <taxon>Fungi</taxon>
        <taxon>Dikarya</taxon>
        <taxon>Ascomycota</taxon>
        <taxon>Pezizomycotina</taxon>
        <taxon>Eurotiomycetes</taxon>
        <taxon>Eurotiomycetidae</taxon>
        <taxon>Eurotiales</taxon>
        <taxon>Aspergillaceae</taxon>
        <taxon>Aspergillus</taxon>
        <taxon>Aspergillus subgen. Circumdati</taxon>
    </lineage>
</organism>
<keyword evidence="2" id="KW-1133">Transmembrane helix</keyword>
<sequence>MRPSIVIAGILALAMYALMVIVVVWSVTKSAIKDSRRYGTRFLKCELLPLTKSVLFSYSLALLLVVVLTGLFIAPANDYITYEPRVIGQREAMTAPQYFGEPSEQIVHNWHEIMEHQNIGIPADLMHELGREDEGILLPDGTYFGSIMVFHLLHCLVRLPEILRQGQGRIN</sequence>
<keyword evidence="2" id="KW-0472">Membrane</keyword>
<dbReference type="Pfam" id="PF11807">
    <property type="entry name" value="UstYa"/>
    <property type="match status" value="1"/>
</dbReference>
<gene>
    <name evidence="3" type="ORF">ETB97_011833</name>
</gene>
<reference evidence="3 4" key="1">
    <citation type="submission" date="2019-04" db="EMBL/GenBank/DDBJ databases">
        <title>Aspergillus burnettii sp. nov., novel species from soil in southeast Queensland.</title>
        <authorList>
            <person name="Gilchrist C.L.M."/>
            <person name="Pitt J.I."/>
            <person name="Lange L."/>
            <person name="Lacey H.J."/>
            <person name="Vuong D."/>
            <person name="Midgley D.J."/>
            <person name="Greenfield P."/>
            <person name="Bradbury M."/>
            <person name="Lacey E."/>
            <person name="Busk P.K."/>
            <person name="Pilgaard B."/>
            <person name="Chooi Y.H."/>
            <person name="Piggott A.M."/>
        </authorList>
    </citation>
    <scope>NUCLEOTIDE SEQUENCE [LARGE SCALE GENOMIC DNA]</scope>
    <source>
        <strain evidence="3 4">FRR 5400</strain>
    </source>
</reference>
<keyword evidence="4" id="KW-1185">Reference proteome</keyword>
<name>A0A8H6A8V5_PETAA</name>
<dbReference type="PANTHER" id="PTHR33365">
    <property type="entry name" value="YALI0B05434P"/>
    <property type="match status" value="1"/>
</dbReference>
<keyword evidence="2" id="KW-0812">Transmembrane</keyword>
<feature type="transmembrane region" description="Helical" evidence="2">
    <location>
        <begin position="141"/>
        <end position="159"/>
    </location>
</feature>
<protein>
    <submittedName>
        <fullName evidence="3">Uncharacterized protein</fullName>
    </submittedName>
</protein>
<evidence type="ECO:0000256" key="1">
    <source>
        <dbReference type="ARBA" id="ARBA00035112"/>
    </source>
</evidence>
<evidence type="ECO:0000256" key="2">
    <source>
        <dbReference type="SAM" id="Phobius"/>
    </source>
</evidence>
<feature type="transmembrane region" description="Helical" evidence="2">
    <location>
        <begin position="6"/>
        <end position="32"/>
    </location>
</feature>
<dbReference type="InterPro" id="IPR021765">
    <property type="entry name" value="UstYa-like"/>
</dbReference>
<evidence type="ECO:0000313" key="4">
    <source>
        <dbReference type="Proteomes" id="UP000541154"/>
    </source>
</evidence>
<dbReference type="PANTHER" id="PTHR33365:SF12">
    <property type="entry name" value="TAT PATHWAY SIGNAL SEQUENCE"/>
    <property type="match status" value="1"/>
</dbReference>
<accession>A0A8H6A8V5</accession>
<dbReference type="Proteomes" id="UP000541154">
    <property type="component" value="Unassembled WGS sequence"/>
</dbReference>
<dbReference type="AlphaFoldDB" id="A0A8H6A8V5"/>
<comment type="similarity">
    <text evidence="1">Belongs to the ustYa family.</text>
</comment>